<reference evidence="1" key="1">
    <citation type="submission" date="2020-04" db="EMBL/GenBank/DDBJ databases">
        <authorList>
            <person name="Alioto T."/>
            <person name="Alioto T."/>
            <person name="Gomez Garrido J."/>
        </authorList>
    </citation>
    <scope>NUCLEOTIDE SEQUENCE</scope>
    <source>
        <strain evidence="1">A484AB</strain>
    </source>
</reference>
<organism evidence="1 2">
    <name type="scientific">Paramuricea clavata</name>
    <name type="common">Red gorgonian</name>
    <name type="synonym">Violescent sea-whip</name>
    <dbReference type="NCBI Taxonomy" id="317549"/>
    <lineage>
        <taxon>Eukaryota</taxon>
        <taxon>Metazoa</taxon>
        <taxon>Cnidaria</taxon>
        <taxon>Anthozoa</taxon>
        <taxon>Octocorallia</taxon>
        <taxon>Malacalcyonacea</taxon>
        <taxon>Plexauridae</taxon>
        <taxon>Paramuricea</taxon>
    </lineage>
</organism>
<keyword evidence="2" id="KW-1185">Reference proteome</keyword>
<protein>
    <submittedName>
        <fullName evidence="1">Uncharacterized protein</fullName>
    </submittedName>
</protein>
<dbReference type="Proteomes" id="UP001152795">
    <property type="component" value="Unassembled WGS sequence"/>
</dbReference>
<proteinExistence type="predicted"/>
<sequence>MRSQCMQTTIHMHFTRSSYRQLFCQRPQEVLLQTILYKVGLLSHFTQSDHLGQTSRTTMAENIRSAIAVLTASFVLAQLCSANTSAAQPTSDVDKITRPKTGAFVQNGKFQSSTETSKDDELRERADVVNVRRTCANPKQMRMELLVRVSRQISKASTGQRRWEMAHPKRGAANTRIDMSSSENAEGLRKRIVYPTAGKLFM</sequence>
<dbReference type="AlphaFoldDB" id="A0A7D9DQL7"/>
<accession>A0A7D9DQL7</accession>
<name>A0A7D9DQL7_PARCT</name>
<evidence type="ECO:0000313" key="1">
    <source>
        <dbReference type="EMBL" id="CAB3988908.1"/>
    </source>
</evidence>
<gene>
    <name evidence="1" type="ORF">PACLA_8A034237</name>
</gene>
<dbReference type="EMBL" id="CACRXK020001403">
    <property type="protein sequence ID" value="CAB3988908.1"/>
    <property type="molecule type" value="Genomic_DNA"/>
</dbReference>
<comment type="caution">
    <text evidence="1">The sequence shown here is derived from an EMBL/GenBank/DDBJ whole genome shotgun (WGS) entry which is preliminary data.</text>
</comment>
<evidence type="ECO:0000313" key="2">
    <source>
        <dbReference type="Proteomes" id="UP001152795"/>
    </source>
</evidence>